<evidence type="ECO:0000313" key="2">
    <source>
        <dbReference type="Proteomes" id="UP000789920"/>
    </source>
</evidence>
<sequence>SGNVNYLTGTALYRINTTSDNFKQITYKGYINNVDSLITEFEKNWIVLMLTLIQSISIFVENDKLIHNDLLYSAPLLLYSSLMVPDSYIDNDSGRKSFELFKKSYNGVNGHKNLDTNMIVSYSNEYRSYNALKDNLSKTVLSVVGRLKIGSKKSLTSLHDFNDQLNNIEEKYAKKRTVSRKQVRINPLLAASFSKAPNGDTQSLNN</sequence>
<comment type="caution">
    <text evidence="1">The sequence shown here is derived from an EMBL/GenBank/DDBJ whole genome shotgun (WGS) entry which is preliminary data.</text>
</comment>
<accession>A0ACA9RY70</accession>
<feature type="non-terminal residue" evidence="1">
    <location>
        <position position="1"/>
    </location>
</feature>
<name>A0ACA9RY70_9GLOM</name>
<dbReference type="EMBL" id="CAJVQC010077142">
    <property type="protein sequence ID" value="CAG8815301.1"/>
    <property type="molecule type" value="Genomic_DNA"/>
</dbReference>
<organism evidence="1 2">
    <name type="scientific">Racocetra persica</name>
    <dbReference type="NCBI Taxonomy" id="160502"/>
    <lineage>
        <taxon>Eukaryota</taxon>
        <taxon>Fungi</taxon>
        <taxon>Fungi incertae sedis</taxon>
        <taxon>Mucoromycota</taxon>
        <taxon>Glomeromycotina</taxon>
        <taxon>Glomeromycetes</taxon>
        <taxon>Diversisporales</taxon>
        <taxon>Gigasporaceae</taxon>
        <taxon>Racocetra</taxon>
    </lineage>
</organism>
<reference evidence="1" key="1">
    <citation type="submission" date="2021-06" db="EMBL/GenBank/DDBJ databases">
        <authorList>
            <person name="Kallberg Y."/>
            <person name="Tangrot J."/>
            <person name="Rosling A."/>
        </authorList>
    </citation>
    <scope>NUCLEOTIDE SEQUENCE</scope>
    <source>
        <strain evidence="1">MA461A</strain>
    </source>
</reference>
<feature type="non-terminal residue" evidence="1">
    <location>
        <position position="206"/>
    </location>
</feature>
<keyword evidence="2" id="KW-1185">Reference proteome</keyword>
<gene>
    <name evidence="1" type="ORF">RPERSI_LOCUS24189</name>
</gene>
<protein>
    <submittedName>
        <fullName evidence="1">29668_t:CDS:1</fullName>
    </submittedName>
</protein>
<evidence type="ECO:0000313" key="1">
    <source>
        <dbReference type="EMBL" id="CAG8815301.1"/>
    </source>
</evidence>
<dbReference type="Proteomes" id="UP000789920">
    <property type="component" value="Unassembled WGS sequence"/>
</dbReference>
<proteinExistence type="predicted"/>